<protein>
    <recommendedName>
        <fullName evidence="4">Protein kinase domain-containing protein</fullName>
    </recommendedName>
</protein>
<comment type="caution">
    <text evidence="2">The sequence shown here is derived from an EMBL/GenBank/DDBJ whole genome shotgun (WGS) entry which is preliminary data.</text>
</comment>
<organism evidence="2 3">
    <name type="scientific">Cyclostephanos tholiformis</name>
    <dbReference type="NCBI Taxonomy" id="382380"/>
    <lineage>
        <taxon>Eukaryota</taxon>
        <taxon>Sar</taxon>
        <taxon>Stramenopiles</taxon>
        <taxon>Ochrophyta</taxon>
        <taxon>Bacillariophyta</taxon>
        <taxon>Coscinodiscophyceae</taxon>
        <taxon>Thalassiosirophycidae</taxon>
        <taxon>Stephanodiscales</taxon>
        <taxon>Stephanodiscaceae</taxon>
        <taxon>Cyclostephanos</taxon>
    </lineage>
</organism>
<proteinExistence type="predicted"/>
<evidence type="ECO:0000313" key="2">
    <source>
        <dbReference type="EMBL" id="KAL3810253.1"/>
    </source>
</evidence>
<feature type="region of interest" description="Disordered" evidence="1">
    <location>
        <begin position="130"/>
        <end position="153"/>
    </location>
</feature>
<sequence length="345" mass="37166">MVLIAPFPGLIAPLLVFHEGNNHRIGHPFVFAPTSSSSVSKGVATPWHGGGATTTAKADDIPPLRYDVWDLPNGRVQFDRPFYFDDLMMRRGTEILGVDDPPPSAAASSIALWDPIFLGSGGSGAVFSFSSTRPSSDVSSPSKSKGRTTNNGADGRIAIKVSWKRSNESVKKECDILRALAGVPHLERCIGGPIEYPYEDGRAIIALSPVMAASNNPHEDVITSDLNMVNPGIPQRKSAISVVKTMVKMLELGVYTIDVQPLINRETGEVLFIDFTEAKRISTPLSPVDESSLVDFCGEMLALIPNSLKGLAVEALKTEMIGLKNENTADLPGKVIDIIESVWLE</sequence>
<evidence type="ECO:0000313" key="3">
    <source>
        <dbReference type="Proteomes" id="UP001530377"/>
    </source>
</evidence>
<evidence type="ECO:0000256" key="1">
    <source>
        <dbReference type="SAM" id="MobiDB-lite"/>
    </source>
</evidence>
<keyword evidence="3" id="KW-1185">Reference proteome</keyword>
<evidence type="ECO:0008006" key="4">
    <source>
        <dbReference type="Google" id="ProtNLM"/>
    </source>
</evidence>
<name>A0ABD3RBQ6_9STRA</name>
<dbReference type="EMBL" id="JALLPB020000343">
    <property type="protein sequence ID" value="KAL3810253.1"/>
    <property type="molecule type" value="Genomic_DNA"/>
</dbReference>
<gene>
    <name evidence="2" type="ORF">ACHAXA_008743</name>
</gene>
<reference evidence="2 3" key="1">
    <citation type="submission" date="2024-10" db="EMBL/GenBank/DDBJ databases">
        <title>Updated reference genomes for cyclostephanoid diatoms.</title>
        <authorList>
            <person name="Roberts W.R."/>
            <person name="Alverson A.J."/>
        </authorList>
    </citation>
    <scope>NUCLEOTIDE SEQUENCE [LARGE SCALE GENOMIC DNA]</scope>
    <source>
        <strain evidence="2 3">AJA228-03</strain>
    </source>
</reference>
<dbReference type="Proteomes" id="UP001530377">
    <property type="component" value="Unassembled WGS sequence"/>
</dbReference>
<feature type="compositionally biased region" description="Low complexity" evidence="1">
    <location>
        <begin position="130"/>
        <end position="143"/>
    </location>
</feature>
<dbReference type="AlphaFoldDB" id="A0ABD3RBQ6"/>
<accession>A0ABD3RBQ6</accession>